<name>A0AAV1QY41_9ROSI</name>
<sequence>MRACGRNPEEYRGYRKSCVWFEKARPATWQNVPTECRPVVNLWSFFAKSGVVLDPFSVESEPANKNSLPYAMSSG</sequence>
<feature type="non-terminal residue" evidence="1">
    <location>
        <position position="75"/>
    </location>
</feature>
<protein>
    <submittedName>
        <fullName evidence="1">Uncharacterized protein</fullName>
    </submittedName>
</protein>
<dbReference type="AlphaFoldDB" id="A0AAV1QY41"/>
<keyword evidence="2" id="KW-1185">Reference proteome</keyword>
<dbReference type="Proteomes" id="UP001314170">
    <property type="component" value="Unassembled WGS sequence"/>
</dbReference>
<evidence type="ECO:0000313" key="1">
    <source>
        <dbReference type="EMBL" id="CAK7325044.1"/>
    </source>
</evidence>
<organism evidence="1 2">
    <name type="scientific">Dovyalis caffra</name>
    <dbReference type="NCBI Taxonomy" id="77055"/>
    <lineage>
        <taxon>Eukaryota</taxon>
        <taxon>Viridiplantae</taxon>
        <taxon>Streptophyta</taxon>
        <taxon>Embryophyta</taxon>
        <taxon>Tracheophyta</taxon>
        <taxon>Spermatophyta</taxon>
        <taxon>Magnoliopsida</taxon>
        <taxon>eudicotyledons</taxon>
        <taxon>Gunneridae</taxon>
        <taxon>Pentapetalae</taxon>
        <taxon>rosids</taxon>
        <taxon>fabids</taxon>
        <taxon>Malpighiales</taxon>
        <taxon>Salicaceae</taxon>
        <taxon>Flacourtieae</taxon>
        <taxon>Dovyalis</taxon>
    </lineage>
</organism>
<comment type="caution">
    <text evidence="1">The sequence shown here is derived from an EMBL/GenBank/DDBJ whole genome shotgun (WGS) entry which is preliminary data.</text>
</comment>
<reference evidence="1 2" key="1">
    <citation type="submission" date="2024-01" db="EMBL/GenBank/DDBJ databases">
        <authorList>
            <person name="Waweru B."/>
        </authorList>
    </citation>
    <scope>NUCLEOTIDE SEQUENCE [LARGE SCALE GENOMIC DNA]</scope>
</reference>
<evidence type="ECO:0000313" key="2">
    <source>
        <dbReference type="Proteomes" id="UP001314170"/>
    </source>
</evidence>
<accession>A0AAV1QY41</accession>
<gene>
    <name evidence="1" type="ORF">DCAF_LOCUS2716</name>
</gene>
<proteinExistence type="predicted"/>
<dbReference type="EMBL" id="CAWUPB010000826">
    <property type="protein sequence ID" value="CAK7325044.1"/>
    <property type="molecule type" value="Genomic_DNA"/>
</dbReference>